<evidence type="ECO:0000313" key="2">
    <source>
        <dbReference type="EMBL" id="CAB1412879.1"/>
    </source>
</evidence>
<reference evidence="2" key="1">
    <citation type="submission" date="2020-03" db="EMBL/GenBank/DDBJ databases">
        <authorList>
            <person name="Weist P."/>
        </authorList>
    </citation>
    <scope>NUCLEOTIDE SEQUENCE</scope>
</reference>
<name>A0A9N7Y681_PLEPL</name>
<feature type="region of interest" description="Disordered" evidence="1">
    <location>
        <begin position="20"/>
        <end position="109"/>
    </location>
</feature>
<keyword evidence="3" id="KW-1185">Reference proteome</keyword>
<dbReference type="Proteomes" id="UP001153269">
    <property type="component" value="Unassembled WGS sequence"/>
</dbReference>
<organism evidence="2 3">
    <name type="scientific">Pleuronectes platessa</name>
    <name type="common">European plaice</name>
    <dbReference type="NCBI Taxonomy" id="8262"/>
    <lineage>
        <taxon>Eukaryota</taxon>
        <taxon>Metazoa</taxon>
        <taxon>Chordata</taxon>
        <taxon>Craniata</taxon>
        <taxon>Vertebrata</taxon>
        <taxon>Euteleostomi</taxon>
        <taxon>Actinopterygii</taxon>
        <taxon>Neopterygii</taxon>
        <taxon>Teleostei</taxon>
        <taxon>Neoteleostei</taxon>
        <taxon>Acanthomorphata</taxon>
        <taxon>Carangaria</taxon>
        <taxon>Pleuronectiformes</taxon>
        <taxon>Pleuronectoidei</taxon>
        <taxon>Pleuronectidae</taxon>
        <taxon>Pleuronectes</taxon>
    </lineage>
</organism>
<comment type="caution">
    <text evidence="2">The sequence shown here is derived from an EMBL/GenBank/DDBJ whole genome shotgun (WGS) entry which is preliminary data.</text>
</comment>
<feature type="compositionally biased region" description="Basic and acidic residues" evidence="1">
    <location>
        <begin position="32"/>
        <end position="49"/>
    </location>
</feature>
<evidence type="ECO:0000256" key="1">
    <source>
        <dbReference type="SAM" id="MobiDB-lite"/>
    </source>
</evidence>
<proteinExistence type="predicted"/>
<sequence length="149" mass="16580">MEEEEAINLNFNGRIEKDRTIRQSKAGIHLETGPERGRNRGVEGGESERSTPVMEEGGCRKGVHRGGRRESIEKRRVRYKTRSDCSPVSCSAIRGGGGASEETRKSSVLPPPFLSHVRSHCSSSPSHYTRSLFLHRSLSTIPHKGITFH</sequence>
<protein>
    <submittedName>
        <fullName evidence="2">Uncharacterized protein</fullName>
    </submittedName>
</protein>
<evidence type="ECO:0000313" key="3">
    <source>
        <dbReference type="Proteomes" id="UP001153269"/>
    </source>
</evidence>
<gene>
    <name evidence="2" type="ORF">PLEPLA_LOCUS573</name>
</gene>
<dbReference type="EMBL" id="CADEAL010000025">
    <property type="protein sequence ID" value="CAB1412879.1"/>
    <property type="molecule type" value="Genomic_DNA"/>
</dbReference>
<accession>A0A9N7Y681</accession>
<dbReference type="AlphaFoldDB" id="A0A9N7Y681"/>